<dbReference type="Proteomes" id="UP000183253">
    <property type="component" value="Unassembled WGS sequence"/>
</dbReference>
<keyword evidence="3" id="KW-1185">Reference proteome</keyword>
<organism evidence="2 3">
    <name type="scientific">Alistipes timonensis JC136</name>
    <dbReference type="NCBI Taxonomy" id="1033731"/>
    <lineage>
        <taxon>Bacteria</taxon>
        <taxon>Pseudomonadati</taxon>
        <taxon>Bacteroidota</taxon>
        <taxon>Bacteroidia</taxon>
        <taxon>Bacteroidales</taxon>
        <taxon>Rikenellaceae</taxon>
        <taxon>Alistipes</taxon>
    </lineage>
</organism>
<dbReference type="PROSITE" id="PS51257">
    <property type="entry name" value="PROKAR_LIPOPROTEIN"/>
    <property type="match status" value="1"/>
</dbReference>
<evidence type="ECO:0000259" key="1">
    <source>
        <dbReference type="Pfam" id="PF08522"/>
    </source>
</evidence>
<evidence type="ECO:0000313" key="3">
    <source>
        <dbReference type="Proteomes" id="UP000183253"/>
    </source>
</evidence>
<dbReference type="Gene3D" id="2.60.40.1740">
    <property type="entry name" value="hypothetical protein (bacova_03559)"/>
    <property type="match status" value="1"/>
</dbReference>
<dbReference type="AlphaFoldDB" id="A0A1H3ZQF5"/>
<dbReference type="OrthoDB" id="1041979at2"/>
<dbReference type="Gene3D" id="2.40.128.420">
    <property type="match status" value="1"/>
</dbReference>
<evidence type="ECO:0000313" key="2">
    <source>
        <dbReference type="EMBL" id="SEA26013.1"/>
    </source>
</evidence>
<feature type="domain" description="BT-3987-like N-terminal" evidence="1">
    <location>
        <begin position="33"/>
        <end position="164"/>
    </location>
</feature>
<reference evidence="2 3" key="1">
    <citation type="submission" date="2016-10" db="EMBL/GenBank/DDBJ databases">
        <authorList>
            <person name="de Groot N.N."/>
        </authorList>
    </citation>
    <scope>NUCLEOTIDE SEQUENCE [LARGE SCALE GENOMIC DNA]</scope>
    <source>
        <strain evidence="2 3">DSM 25383</strain>
    </source>
</reference>
<dbReference type="STRING" id="1033731.SAMN05444145_102307"/>
<dbReference type="InterPro" id="IPR013728">
    <property type="entry name" value="BT_3987-like_N"/>
</dbReference>
<gene>
    <name evidence="2" type="ORF">SAMN05444145_102307</name>
</gene>
<dbReference type="RefSeq" id="WP_010263074.1">
    <property type="nucleotide sequence ID" value="NZ_CAEG01000012.1"/>
</dbReference>
<dbReference type="Pfam" id="PF08522">
    <property type="entry name" value="BT_3987-like_N"/>
    <property type="match status" value="1"/>
</dbReference>
<proteinExistence type="predicted"/>
<accession>A0A1H3ZQF5</accession>
<name>A0A1H3ZQF5_9BACT</name>
<sequence length="329" mass="35949">MKKYLFILAATVTLTSCYDDYVKDNDTQAVGFANQTDVRSVIVGEGMKFSTGVALGGTIENSVDRPISFEIDYSLVSDATLQAMKTHVFSYIQNLTKSLSSLEALPAEEYKLLPEGGTDGRVTIRQGSHLGQIVIKIDSAKFLADASRTLPKYVIPLHLTDGNGTDLMADKATSVVGVRYENMLFGNYWHGGETIVTDASGAEVNRIAYYTTVPQPETRVWTLTTVAPFSLTANAVGGELNGSKAQLTLTQGEGGAITVSAADGADYVVEADGDCSFNRAKLLQNRRIYLKYKYVKEGLTYHATDTLTFRNRVRDGVNEWQDENPGNYE</sequence>
<dbReference type="EMBL" id="FNRI01000002">
    <property type="protein sequence ID" value="SEA26013.1"/>
    <property type="molecule type" value="Genomic_DNA"/>
</dbReference>
<protein>
    <recommendedName>
        <fullName evidence="1">BT-3987-like N-terminal domain-containing protein</fullName>
    </recommendedName>
</protein>